<evidence type="ECO:0000256" key="5">
    <source>
        <dbReference type="ARBA" id="ARBA00022825"/>
    </source>
</evidence>
<gene>
    <name evidence="9" type="ORF">KP014_05375</name>
    <name evidence="10" type="ORF">SAMN04487895_12356</name>
</gene>
<dbReference type="SUPFAM" id="SSF54897">
    <property type="entry name" value="Protease propeptides/inhibitors"/>
    <property type="match status" value="1"/>
</dbReference>
<keyword evidence="2 6" id="KW-0645">Protease</keyword>
<keyword evidence="4 6" id="KW-0378">Hydrolase</keyword>
<feature type="domain" description="Peptidase S8/S53" evidence="8">
    <location>
        <begin position="136"/>
        <end position="385"/>
    </location>
</feature>
<dbReference type="PANTHER" id="PTHR43806:SF11">
    <property type="entry name" value="CEREVISIN-RELATED"/>
    <property type="match status" value="1"/>
</dbReference>
<keyword evidence="3" id="KW-0479">Metal-binding</keyword>
<organism evidence="10 11">
    <name type="scientific">Paenibacillus sophorae</name>
    <dbReference type="NCBI Taxonomy" id="1333845"/>
    <lineage>
        <taxon>Bacteria</taxon>
        <taxon>Bacillati</taxon>
        <taxon>Bacillota</taxon>
        <taxon>Bacilli</taxon>
        <taxon>Bacillales</taxon>
        <taxon>Paenibacillaceae</taxon>
        <taxon>Paenibacillus</taxon>
    </lineage>
</organism>
<dbReference type="PROSITE" id="PS51892">
    <property type="entry name" value="SUBTILASE"/>
    <property type="match status" value="1"/>
</dbReference>
<name>A0A1H8VEJ0_9BACL</name>
<reference evidence="10 11" key="1">
    <citation type="submission" date="2016-10" db="EMBL/GenBank/DDBJ databases">
        <authorList>
            <person name="de Groot N.N."/>
        </authorList>
    </citation>
    <scope>NUCLEOTIDE SEQUENCE [LARGE SCALE GENOMIC DNA]</scope>
    <source>
        <strain evidence="10 11">CGMCC 1.10238</strain>
    </source>
</reference>
<dbReference type="GO" id="GO:0006508">
    <property type="term" value="P:proteolysis"/>
    <property type="evidence" value="ECO:0007669"/>
    <property type="project" value="UniProtKB-KW"/>
</dbReference>
<evidence type="ECO:0000259" key="8">
    <source>
        <dbReference type="Pfam" id="PF00082"/>
    </source>
</evidence>
<dbReference type="Gene3D" id="3.30.70.80">
    <property type="entry name" value="Peptidase S8 propeptide/proteinase inhibitor I9"/>
    <property type="match status" value="1"/>
</dbReference>
<dbReference type="InterPro" id="IPR050131">
    <property type="entry name" value="Peptidase_S8_subtilisin-like"/>
</dbReference>
<proteinExistence type="inferred from homology"/>
<evidence type="ECO:0000313" key="11">
    <source>
        <dbReference type="Proteomes" id="UP000198809"/>
    </source>
</evidence>
<evidence type="ECO:0000313" key="12">
    <source>
        <dbReference type="Proteomes" id="UP000683429"/>
    </source>
</evidence>
<dbReference type="GO" id="GO:0004252">
    <property type="term" value="F:serine-type endopeptidase activity"/>
    <property type="evidence" value="ECO:0007669"/>
    <property type="project" value="UniProtKB-UniRule"/>
</dbReference>
<dbReference type="PANTHER" id="PTHR43806">
    <property type="entry name" value="PEPTIDASE S8"/>
    <property type="match status" value="1"/>
</dbReference>
<dbReference type="Proteomes" id="UP000683429">
    <property type="component" value="Chromosome"/>
</dbReference>
<dbReference type="RefSeq" id="WP_051500285.1">
    <property type="nucleotide sequence ID" value="NZ_CP076607.1"/>
</dbReference>
<dbReference type="Gene3D" id="3.40.50.200">
    <property type="entry name" value="Peptidase S8/S53 domain"/>
    <property type="match status" value="1"/>
</dbReference>
<dbReference type="GO" id="GO:0046872">
    <property type="term" value="F:metal ion binding"/>
    <property type="evidence" value="ECO:0007669"/>
    <property type="project" value="UniProtKB-KW"/>
</dbReference>
<feature type="active site" description="Charge relay system" evidence="6">
    <location>
        <position position="144"/>
    </location>
</feature>
<dbReference type="PROSITE" id="PS00137">
    <property type="entry name" value="SUBTILASE_HIS"/>
    <property type="match status" value="1"/>
</dbReference>
<evidence type="ECO:0000256" key="1">
    <source>
        <dbReference type="ARBA" id="ARBA00011073"/>
    </source>
</evidence>
<feature type="chain" id="PRO_5038740747" evidence="7">
    <location>
        <begin position="23"/>
        <end position="398"/>
    </location>
</feature>
<dbReference type="InterPro" id="IPR015500">
    <property type="entry name" value="Peptidase_S8_subtilisin-rel"/>
</dbReference>
<dbReference type="AlphaFoldDB" id="A0A1H8VEJ0"/>
<feature type="active site" description="Charge relay system" evidence="6">
    <location>
        <position position="329"/>
    </location>
</feature>
<evidence type="ECO:0000256" key="7">
    <source>
        <dbReference type="SAM" id="SignalP"/>
    </source>
</evidence>
<dbReference type="SUPFAM" id="SSF52743">
    <property type="entry name" value="Subtilisin-like"/>
    <property type="match status" value="1"/>
</dbReference>
<evidence type="ECO:0000256" key="4">
    <source>
        <dbReference type="ARBA" id="ARBA00022801"/>
    </source>
</evidence>
<dbReference type="PRINTS" id="PR00723">
    <property type="entry name" value="SUBTILISIN"/>
</dbReference>
<evidence type="ECO:0000256" key="2">
    <source>
        <dbReference type="ARBA" id="ARBA00022670"/>
    </source>
</evidence>
<evidence type="ECO:0000313" key="9">
    <source>
        <dbReference type="EMBL" id="QWU16654.1"/>
    </source>
</evidence>
<keyword evidence="12" id="KW-1185">Reference proteome</keyword>
<dbReference type="InterPro" id="IPR037045">
    <property type="entry name" value="S8pro/Inhibitor_I9_sf"/>
</dbReference>
<evidence type="ECO:0000256" key="3">
    <source>
        <dbReference type="ARBA" id="ARBA00022723"/>
    </source>
</evidence>
<feature type="signal peptide" evidence="7">
    <location>
        <begin position="1"/>
        <end position="22"/>
    </location>
</feature>
<keyword evidence="5 6" id="KW-0720">Serine protease</keyword>
<accession>A0A1H8VEJ0</accession>
<dbReference type="OrthoDB" id="9798386at2"/>
<dbReference type="EMBL" id="FODH01000023">
    <property type="protein sequence ID" value="SEP13820.1"/>
    <property type="molecule type" value="Genomic_DNA"/>
</dbReference>
<dbReference type="PROSITE" id="PS00136">
    <property type="entry name" value="SUBTILASE_ASP"/>
    <property type="match status" value="1"/>
</dbReference>
<dbReference type="InterPro" id="IPR022398">
    <property type="entry name" value="Peptidase_S8_His-AS"/>
</dbReference>
<evidence type="ECO:0000256" key="6">
    <source>
        <dbReference type="PROSITE-ProRule" id="PRU01240"/>
    </source>
</evidence>
<sequence>MYNKKITAIFFIIFFISTLTLSQTIANGESSKQRKIIVFENHVSKDQIDKVISDMQGVKVKDLDTVNGVVAYLNTNSINAIKSNSTISYIEDDLEVKLLGKRTPSDSVPPLQPTEVLPWGIDSIDAEHTFSTVDSSSIKIAIIDTGVDISHPDLLENIKGGFNSINSKKSYNDDNGHGTHVAGIIAAEHNNIGVVGVVPKANIYAIKAFDSLGNGYLSDIIEGINWSINNNMNVINISFGANADSQLLHDIIIKAYEAGIVVVAAAGNDSSSIVNYPAAYPEVISVSAVDTNFNKASFAPSGKVDVVAPGVNIFSTYLGSMYAGLSGSSMATPHVTGEAAILLSVPAKADINGDGISTPYEIKQIIELTATDLGVPGKDNIYGAGFINVNAAVNKLTI</sequence>
<dbReference type="InterPro" id="IPR000209">
    <property type="entry name" value="Peptidase_S8/S53_dom"/>
</dbReference>
<dbReference type="InterPro" id="IPR023827">
    <property type="entry name" value="Peptidase_S8_Asp-AS"/>
</dbReference>
<dbReference type="STRING" id="1333845.SAMN04487895_12356"/>
<dbReference type="InterPro" id="IPR036852">
    <property type="entry name" value="Peptidase_S8/S53_dom_sf"/>
</dbReference>
<keyword evidence="7" id="KW-0732">Signal</keyword>
<dbReference type="EMBL" id="CP076607">
    <property type="protein sequence ID" value="QWU16654.1"/>
    <property type="molecule type" value="Genomic_DNA"/>
</dbReference>
<evidence type="ECO:0000313" key="10">
    <source>
        <dbReference type="EMBL" id="SEP13820.1"/>
    </source>
</evidence>
<protein>
    <submittedName>
        <fullName evidence="9">S8 family peptidase</fullName>
    </submittedName>
    <submittedName>
        <fullName evidence="10">Subtilisin</fullName>
    </submittedName>
</protein>
<comment type="similarity">
    <text evidence="1 6">Belongs to the peptidase S8 family.</text>
</comment>
<feature type="active site" description="Charge relay system" evidence="6">
    <location>
        <position position="177"/>
    </location>
</feature>
<dbReference type="Proteomes" id="UP000198809">
    <property type="component" value="Unassembled WGS sequence"/>
</dbReference>
<dbReference type="CDD" id="cd07477">
    <property type="entry name" value="Peptidases_S8_Subtilisin_subset"/>
    <property type="match status" value="1"/>
</dbReference>
<reference evidence="9 12" key="2">
    <citation type="submission" date="2021-06" db="EMBL/GenBank/DDBJ databases">
        <title>Whole genome sequence of Paenibacillus sophorae DSM23020 for comparative genomics.</title>
        <authorList>
            <person name="Kim M.-J."/>
            <person name="Lee G."/>
            <person name="Shin J.-H."/>
        </authorList>
    </citation>
    <scope>NUCLEOTIDE SEQUENCE [LARGE SCALE GENOMIC DNA]</scope>
    <source>
        <strain evidence="9 12">DSM 23020</strain>
    </source>
</reference>
<dbReference type="InterPro" id="IPR034202">
    <property type="entry name" value="Subtilisin_Carlsberg-like"/>
</dbReference>
<dbReference type="Pfam" id="PF00082">
    <property type="entry name" value="Peptidase_S8"/>
    <property type="match status" value="1"/>
</dbReference>